<dbReference type="Proteomes" id="UP001291926">
    <property type="component" value="Unassembled WGS sequence"/>
</dbReference>
<dbReference type="PANTHER" id="PTHR11778">
    <property type="entry name" value="SERYL-TRNA SYNTHETASE"/>
    <property type="match status" value="1"/>
</dbReference>
<evidence type="ECO:0008006" key="3">
    <source>
        <dbReference type="Google" id="ProtNLM"/>
    </source>
</evidence>
<reference evidence="1 2" key="1">
    <citation type="journal article" date="2023" name="bioRxiv">
        <title>Genome report: Whole genome sequence and annotation of Penstemon davidsonii.</title>
        <authorList>
            <person name="Ostevik K.L."/>
            <person name="Alabady M."/>
            <person name="Zhang M."/>
            <person name="Rausher M.D."/>
        </authorList>
    </citation>
    <scope>NUCLEOTIDE SEQUENCE [LARGE SCALE GENOMIC DNA]</scope>
    <source>
        <strain evidence="1">DNT005</strain>
        <tissue evidence="1">Whole leaf</tissue>
    </source>
</reference>
<proteinExistence type="predicted"/>
<keyword evidence="2" id="KW-1185">Reference proteome</keyword>
<evidence type="ECO:0000313" key="1">
    <source>
        <dbReference type="EMBL" id="KAK4493495.1"/>
    </source>
</evidence>
<protein>
    <recommendedName>
        <fullName evidence="3">Seryl-tRNA synthetase</fullName>
    </recommendedName>
</protein>
<comment type="caution">
    <text evidence="1">The sequence shown here is derived from an EMBL/GenBank/DDBJ whole genome shotgun (WGS) entry which is preliminary data.</text>
</comment>
<gene>
    <name evidence="1" type="ORF">RD792_005846</name>
</gene>
<organism evidence="1 2">
    <name type="scientific">Penstemon davidsonii</name>
    <dbReference type="NCBI Taxonomy" id="160366"/>
    <lineage>
        <taxon>Eukaryota</taxon>
        <taxon>Viridiplantae</taxon>
        <taxon>Streptophyta</taxon>
        <taxon>Embryophyta</taxon>
        <taxon>Tracheophyta</taxon>
        <taxon>Spermatophyta</taxon>
        <taxon>Magnoliopsida</taxon>
        <taxon>eudicotyledons</taxon>
        <taxon>Gunneridae</taxon>
        <taxon>Pentapetalae</taxon>
        <taxon>asterids</taxon>
        <taxon>lamiids</taxon>
        <taxon>Lamiales</taxon>
        <taxon>Plantaginaceae</taxon>
        <taxon>Cheloneae</taxon>
        <taxon>Penstemon</taxon>
    </lineage>
</organism>
<evidence type="ECO:0000313" key="2">
    <source>
        <dbReference type="Proteomes" id="UP001291926"/>
    </source>
</evidence>
<dbReference type="InterPro" id="IPR045864">
    <property type="entry name" value="aa-tRNA-synth_II/BPL/LPL"/>
</dbReference>
<dbReference type="Gene3D" id="3.30.930.10">
    <property type="entry name" value="Bira Bifunctional Protein, Domain 2"/>
    <property type="match status" value="1"/>
</dbReference>
<dbReference type="EMBL" id="JAYDYQ010000167">
    <property type="protein sequence ID" value="KAK4493495.1"/>
    <property type="molecule type" value="Genomic_DNA"/>
</dbReference>
<dbReference type="SUPFAM" id="SSF55681">
    <property type="entry name" value="Class II aaRS and biotin synthetases"/>
    <property type="match status" value="1"/>
</dbReference>
<accession>A0ABR0DWY5</accession>
<sequence>MLDINLFREEKGGIKPRKSQYELDSLRSDKNGISKEIGRLKIFGSDWVKHQQNSTLTATERTLCAILENYQKEDGVEIPEVLRNFMGGKSFIPFKNTTVKEAKGKKKKSKE</sequence>
<dbReference type="InterPro" id="IPR002317">
    <property type="entry name" value="Ser-tRNA-ligase_type_1"/>
</dbReference>
<name>A0ABR0DWY5_9LAMI</name>